<dbReference type="Proteomes" id="UP001295423">
    <property type="component" value="Unassembled WGS sequence"/>
</dbReference>
<organism evidence="2 3">
    <name type="scientific">Cylindrotheca closterium</name>
    <dbReference type="NCBI Taxonomy" id="2856"/>
    <lineage>
        <taxon>Eukaryota</taxon>
        <taxon>Sar</taxon>
        <taxon>Stramenopiles</taxon>
        <taxon>Ochrophyta</taxon>
        <taxon>Bacillariophyta</taxon>
        <taxon>Bacillariophyceae</taxon>
        <taxon>Bacillariophycidae</taxon>
        <taxon>Bacillariales</taxon>
        <taxon>Bacillariaceae</taxon>
        <taxon>Cylindrotheca</taxon>
    </lineage>
</organism>
<keyword evidence="3" id="KW-1185">Reference proteome</keyword>
<feature type="compositionally biased region" description="Polar residues" evidence="1">
    <location>
        <begin position="71"/>
        <end position="81"/>
    </location>
</feature>
<feature type="compositionally biased region" description="Polar residues" evidence="1">
    <location>
        <begin position="10"/>
        <end position="23"/>
    </location>
</feature>
<accession>A0AAD2JNM5</accession>
<evidence type="ECO:0000256" key="1">
    <source>
        <dbReference type="SAM" id="MobiDB-lite"/>
    </source>
</evidence>
<protein>
    <submittedName>
        <fullName evidence="2">Uncharacterized protein</fullName>
    </submittedName>
</protein>
<evidence type="ECO:0000313" key="2">
    <source>
        <dbReference type="EMBL" id="CAJ1967113.1"/>
    </source>
</evidence>
<comment type="caution">
    <text evidence="2">The sequence shown here is derived from an EMBL/GenBank/DDBJ whole genome shotgun (WGS) entry which is preliminary data.</text>
</comment>
<feature type="compositionally biased region" description="Polar residues" evidence="1">
    <location>
        <begin position="35"/>
        <end position="45"/>
    </location>
</feature>
<feature type="compositionally biased region" description="Basic residues" evidence="1">
    <location>
        <begin position="24"/>
        <end position="34"/>
    </location>
</feature>
<name>A0AAD2JNM5_9STRA</name>
<evidence type="ECO:0000313" key="3">
    <source>
        <dbReference type="Proteomes" id="UP001295423"/>
    </source>
</evidence>
<sequence length="269" mass="29402">MPPSVPVAPTSDQLESSITPIKSNRSRPASRKKTTLATKTTGRNKSGTKKKQKQQQQQQQQQQQEDEGTLPLSSSLQTPNNMMGLYGGAGMMSYGMSPYYGGMSPMMGPFSNLNQFLYGIQTVVFSLSQAVQLMGTNQQVLQQSFESLTSMIEHAVATFHELRALEALQNETETEQQKKRRQRLKTIRWALMVGGSYVVYKIIRRLTSKRKQIDQRGNHSTAFGGYGSGMNYGSSYGGSGLYGGYNMQSSFGSPSMYGGGGFNGAGGGY</sequence>
<proteinExistence type="predicted"/>
<dbReference type="EMBL" id="CAKOGP040002313">
    <property type="protein sequence ID" value="CAJ1967113.1"/>
    <property type="molecule type" value="Genomic_DNA"/>
</dbReference>
<dbReference type="AlphaFoldDB" id="A0AAD2JNM5"/>
<feature type="region of interest" description="Disordered" evidence="1">
    <location>
        <begin position="1"/>
        <end position="81"/>
    </location>
</feature>
<gene>
    <name evidence="2" type="ORF">CYCCA115_LOCUS22620</name>
</gene>
<feature type="compositionally biased region" description="Low complexity" evidence="1">
    <location>
        <begin position="54"/>
        <end position="63"/>
    </location>
</feature>
<reference evidence="2" key="1">
    <citation type="submission" date="2023-08" db="EMBL/GenBank/DDBJ databases">
        <authorList>
            <person name="Audoor S."/>
            <person name="Bilcke G."/>
        </authorList>
    </citation>
    <scope>NUCLEOTIDE SEQUENCE</scope>
</reference>